<dbReference type="AlphaFoldDB" id="A0A5B7HAK6"/>
<reference evidence="1 2" key="1">
    <citation type="submission" date="2019-05" db="EMBL/GenBank/DDBJ databases">
        <title>Another draft genome of Portunus trituberculatus and its Hox gene families provides insights of decapod evolution.</title>
        <authorList>
            <person name="Jeong J.-H."/>
            <person name="Song I."/>
            <person name="Kim S."/>
            <person name="Choi T."/>
            <person name="Kim D."/>
            <person name="Ryu S."/>
            <person name="Kim W."/>
        </authorList>
    </citation>
    <scope>NUCLEOTIDE SEQUENCE [LARGE SCALE GENOMIC DNA]</scope>
    <source>
        <tissue evidence="1">Muscle</tissue>
    </source>
</reference>
<comment type="caution">
    <text evidence="1">The sequence shown here is derived from an EMBL/GenBank/DDBJ whole genome shotgun (WGS) entry which is preliminary data.</text>
</comment>
<evidence type="ECO:0000313" key="2">
    <source>
        <dbReference type="Proteomes" id="UP000324222"/>
    </source>
</evidence>
<protein>
    <submittedName>
        <fullName evidence="1">Uncharacterized protein</fullName>
    </submittedName>
</protein>
<sequence length="72" mass="8439">MEENVEENVEGNWRKMWRETGGKCGGNVEENLERIVSMVPVILMTPLIAVLRHRVWRVNRGPQDCHFYTSCH</sequence>
<accession>A0A5B7HAK6</accession>
<organism evidence="1 2">
    <name type="scientific">Portunus trituberculatus</name>
    <name type="common">Swimming crab</name>
    <name type="synonym">Neptunus trituberculatus</name>
    <dbReference type="NCBI Taxonomy" id="210409"/>
    <lineage>
        <taxon>Eukaryota</taxon>
        <taxon>Metazoa</taxon>
        <taxon>Ecdysozoa</taxon>
        <taxon>Arthropoda</taxon>
        <taxon>Crustacea</taxon>
        <taxon>Multicrustacea</taxon>
        <taxon>Malacostraca</taxon>
        <taxon>Eumalacostraca</taxon>
        <taxon>Eucarida</taxon>
        <taxon>Decapoda</taxon>
        <taxon>Pleocyemata</taxon>
        <taxon>Brachyura</taxon>
        <taxon>Eubrachyura</taxon>
        <taxon>Portunoidea</taxon>
        <taxon>Portunidae</taxon>
        <taxon>Portuninae</taxon>
        <taxon>Portunus</taxon>
    </lineage>
</organism>
<keyword evidence="2" id="KW-1185">Reference proteome</keyword>
<proteinExistence type="predicted"/>
<name>A0A5B7HAK6_PORTR</name>
<dbReference type="Proteomes" id="UP000324222">
    <property type="component" value="Unassembled WGS sequence"/>
</dbReference>
<dbReference type="EMBL" id="VSRR010024153">
    <property type="protein sequence ID" value="MPC66008.1"/>
    <property type="molecule type" value="Genomic_DNA"/>
</dbReference>
<evidence type="ECO:0000313" key="1">
    <source>
        <dbReference type="EMBL" id="MPC66008.1"/>
    </source>
</evidence>
<gene>
    <name evidence="1" type="ORF">E2C01_060151</name>
</gene>